<keyword evidence="11" id="KW-0325">Glycoprotein</keyword>
<keyword evidence="2" id="KW-1003">Cell membrane</keyword>
<evidence type="ECO:0000256" key="3">
    <source>
        <dbReference type="ARBA" id="ARBA00022536"/>
    </source>
</evidence>
<evidence type="ECO:0000256" key="4">
    <source>
        <dbReference type="ARBA" id="ARBA00022692"/>
    </source>
</evidence>
<dbReference type="EMBL" id="JACVVK020000026">
    <property type="protein sequence ID" value="KAK7502427.1"/>
    <property type="molecule type" value="Genomic_DNA"/>
</dbReference>
<evidence type="ECO:0000259" key="14">
    <source>
        <dbReference type="PROSITE" id="PS50234"/>
    </source>
</evidence>
<keyword evidence="5" id="KW-0732">Signal</keyword>
<comment type="caution">
    <text evidence="15">The sequence shown here is derived from an EMBL/GenBank/DDBJ whole genome shotgun (WGS) entry which is preliminary data.</text>
</comment>
<dbReference type="Pfam" id="PF00092">
    <property type="entry name" value="VWA"/>
    <property type="match status" value="2"/>
</dbReference>
<dbReference type="Gene3D" id="3.40.50.410">
    <property type="entry name" value="von Willebrand factor, type A domain"/>
    <property type="match status" value="2"/>
</dbReference>
<feature type="disulfide bond" evidence="12">
    <location>
        <begin position="190"/>
        <end position="199"/>
    </location>
</feature>
<keyword evidence="4" id="KW-0812">Transmembrane</keyword>
<protein>
    <submittedName>
        <fullName evidence="15">Uncharacterized protein</fullName>
    </submittedName>
</protein>
<dbReference type="GO" id="GO:0007154">
    <property type="term" value="P:cell communication"/>
    <property type="evidence" value="ECO:0007669"/>
    <property type="project" value="UniProtKB-ARBA"/>
</dbReference>
<organism evidence="15 16">
    <name type="scientific">Batillaria attramentaria</name>
    <dbReference type="NCBI Taxonomy" id="370345"/>
    <lineage>
        <taxon>Eukaryota</taxon>
        <taxon>Metazoa</taxon>
        <taxon>Spiralia</taxon>
        <taxon>Lophotrochozoa</taxon>
        <taxon>Mollusca</taxon>
        <taxon>Gastropoda</taxon>
        <taxon>Caenogastropoda</taxon>
        <taxon>Sorbeoconcha</taxon>
        <taxon>Cerithioidea</taxon>
        <taxon>Batillariidae</taxon>
        <taxon>Batillaria</taxon>
    </lineage>
</organism>
<feature type="domain" description="EGF-like" evidence="13">
    <location>
        <begin position="164"/>
        <end position="200"/>
    </location>
</feature>
<dbReference type="SMART" id="SM00327">
    <property type="entry name" value="VWA"/>
    <property type="match status" value="2"/>
</dbReference>
<evidence type="ECO:0000256" key="6">
    <source>
        <dbReference type="ARBA" id="ARBA00022737"/>
    </source>
</evidence>
<dbReference type="InterPro" id="IPR000742">
    <property type="entry name" value="EGF"/>
</dbReference>
<dbReference type="InterPro" id="IPR001881">
    <property type="entry name" value="EGF-like_Ca-bd_dom"/>
</dbReference>
<keyword evidence="10 12" id="KW-1015">Disulfide bond</keyword>
<keyword evidence="8" id="KW-1133">Transmembrane helix</keyword>
<dbReference type="GO" id="GO:0005886">
    <property type="term" value="C:plasma membrane"/>
    <property type="evidence" value="ECO:0007669"/>
    <property type="project" value="UniProtKB-SubCell"/>
</dbReference>
<dbReference type="SUPFAM" id="SSF53300">
    <property type="entry name" value="vWA-like"/>
    <property type="match status" value="2"/>
</dbReference>
<dbReference type="AlphaFoldDB" id="A0ABD0LSK4"/>
<evidence type="ECO:0000256" key="5">
    <source>
        <dbReference type="ARBA" id="ARBA00022729"/>
    </source>
</evidence>
<dbReference type="PRINTS" id="PR00453">
    <property type="entry name" value="VWFADOMAIN"/>
</dbReference>
<dbReference type="Pfam" id="PF00008">
    <property type="entry name" value="EGF"/>
    <property type="match status" value="1"/>
</dbReference>
<evidence type="ECO:0000256" key="8">
    <source>
        <dbReference type="ARBA" id="ARBA00022989"/>
    </source>
</evidence>
<name>A0ABD0LSK4_9CAEN</name>
<evidence type="ECO:0000259" key="13">
    <source>
        <dbReference type="PROSITE" id="PS50026"/>
    </source>
</evidence>
<dbReference type="GO" id="GO:0023052">
    <property type="term" value="P:signaling"/>
    <property type="evidence" value="ECO:0007669"/>
    <property type="project" value="UniProtKB-ARBA"/>
</dbReference>
<dbReference type="InterPro" id="IPR002035">
    <property type="entry name" value="VWF_A"/>
</dbReference>
<gene>
    <name evidence="15" type="ORF">BaRGS_00006380</name>
</gene>
<dbReference type="SMART" id="SM00179">
    <property type="entry name" value="EGF_CA"/>
    <property type="match status" value="1"/>
</dbReference>
<reference evidence="15 16" key="1">
    <citation type="journal article" date="2023" name="Sci. Data">
        <title>Genome assembly of the Korean intertidal mud-creeper Batillaria attramentaria.</title>
        <authorList>
            <person name="Patra A.K."/>
            <person name="Ho P.T."/>
            <person name="Jun S."/>
            <person name="Lee S.J."/>
            <person name="Kim Y."/>
            <person name="Won Y.J."/>
        </authorList>
    </citation>
    <scope>NUCLEOTIDE SEQUENCE [LARGE SCALE GENOMIC DNA]</scope>
    <source>
        <strain evidence="15">Wonlab-2016</strain>
    </source>
</reference>
<evidence type="ECO:0000256" key="1">
    <source>
        <dbReference type="ARBA" id="ARBA00004251"/>
    </source>
</evidence>
<proteinExistence type="predicted"/>
<dbReference type="InterPro" id="IPR036465">
    <property type="entry name" value="vWFA_dom_sf"/>
</dbReference>
<evidence type="ECO:0000313" key="16">
    <source>
        <dbReference type="Proteomes" id="UP001519460"/>
    </source>
</evidence>
<dbReference type="PROSITE" id="PS50234">
    <property type="entry name" value="VWFA"/>
    <property type="match status" value="2"/>
</dbReference>
<dbReference type="InterPro" id="IPR050525">
    <property type="entry name" value="ECM_Assembly_Org"/>
</dbReference>
<evidence type="ECO:0000256" key="2">
    <source>
        <dbReference type="ARBA" id="ARBA00022475"/>
    </source>
</evidence>
<dbReference type="PANTHER" id="PTHR24020:SF87">
    <property type="entry name" value="COLLAGEN ALPHA-1(VI) CHAIN-LIKE"/>
    <property type="match status" value="1"/>
</dbReference>
<keyword evidence="3 12" id="KW-0245">EGF-like domain</keyword>
<accession>A0ABD0LSK4</accession>
<sequence>IKNYVYYMVENFNVGPDATQVGVATFSQNARTQFYLNDNQNKRQLQSAISAMTYEYGNTNTAAGLKLMRSSMFSNSRGNRPNAPDYVIVITDGLSNVNAEQTIPEAELAKAEGIHVFAIGIGVSDGWELRAIASEPADRNAFMLNEFSDLWNISDKLIDATCKDSGFCTPNPCQNGGECIPGVGTYTCQCQYGYLGQNCEQNCQERKDICFVLDSSTSVGPKNFDMMLNYVKELVQELTAGGQDHRFSLITYSTEVKTIFSFNRYSQPQQVIDAVTTTRYTPGSTNTAGGLRQAREMYSPGFGERPTAQDVTILLTDGQSNINFYDTIPSATDLKSDGVTVIGIGIGLTNADELNAIASSSRDVFQVATFDALDGIKAEIVAVSGHIILCI</sequence>
<keyword evidence="16" id="KW-1185">Reference proteome</keyword>
<comment type="subcellular location">
    <subcellularLocation>
        <location evidence="1">Cell membrane</location>
        <topology evidence="1">Single-pass type I membrane protein</topology>
    </subcellularLocation>
</comment>
<dbReference type="Proteomes" id="UP001519460">
    <property type="component" value="Unassembled WGS sequence"/>
</dbReference>
<evidence type="ECO:0000256" key="10">
    <source>
        <dbReference type="ARBA" id="ARBA00023157"/>
    </source>
</evidence>
<dbReference type="PANTHER" id="PTHR24020">
    <property type="entry name" value="COLLAGEN ALPHA"/>
    <property type="match status" value="1"/>
</dbReference>
<feature type="non-terminal residue" evidence="15">
    <location>
        <position position="1"/>
    </location>
</feature>
<keyword evidence="6" id="KW-0677">Repeat</keyword>
<dbReference type="PROSITE" id="PS50026">
    <property type="entry name" value="EGF_3"/>
    <property type="match status" value="1"/>
</dbReference>
<feature type="domain" description="VWFA" evidence="14">
    <location>
        <begin position="208"/>
        <end position="380"/>
    </location>
</feature>
<feature type="domain" description="VWFA" evidence="14">
    <location>
        <begin position="1"/>
        <end position="157"/>
    </location>
</feature>
<evidence type="ECO:0000313" key="15">
    <source>
        <dbReference type="EMBL" id="KAK7502427.1"/>
    </source>
</evidence>
<dbReference type="CDD" id="cd01450">
    <property type="entry name" value="vWFA_subfamily_ECM"/>
    <property type="match status" value="1"/>
</dbReference>
<keyword evidence="9" id="KW-0472">Membrane</keyword>
<comment type="caution">
    <text evidence="12">Lacks conserved residue(s) required for the propagation of feature annotation.</text>
</comment>
<evidence type="ECO:0000256" key="9">
    <source>
        <dbReference type="ARBA" id="ARBA00023136"/>
    </source>
</evidence>
<evidence type="ECO:0000256" key="7">
    <source>
        <dbReference type="ARBA" id="ARBA00022837"/>
    </source>
</evidence>
<evidence type="ECO:0000256" key="11">
    <source>
        <dbReference type="ARBA" id="ARBA00023180"/>
    </source>
</evidence>
<dbReference type="Gene3D" id="2.10.25.10">
    <property type="entry name" value="Laminin"/>
    <property type="match status" value="1"/>
</dbReference>
<dbReference type="FunFam" id="2.10.25.10:FF:000391">
    <property type="entry name" value="Weary, isoform C"/>
    <property type="match status" value="1"/>
</dbReference>
<dbReference type="CDD" id="cd00054">
    <property type="entry name" value="EGF_CA"/>
    <property type="match status" value="1"/>
</dbReference>
<keyword evidence="7" id="KW-0106">Calcium</keyword>
<dbReference type="PROSITE" id="PS00022">
    <property type="entry name" value="EGF_1"/>
    <property type="match status" value="1"/>
</dbReference>
<dbReference type="SMART" id="SM00181">
    <property type="entry name" value="EGF"/>
    <property type="match status" value="1"/>
</dbReference>
<evidence type="ECO:0000256" key="12">
    <source>
        <dbReference type="PROSITE-ProRule" id="PRU00076"/>
    </source>
</evidence>